<proteinExistence type="predicted"/>
<protein>
    <submittedName>
        <fullName evidence="1">Uncharacterized protein</fullName>
    </submittedName>
</protein>
<evidence type="ECO:0000313" key="1">
    <source>
        <dbReference type="EMBL" id="SEN95113.1"/>
    </source>
</evidence>
<dbReference type="EMBL" id="FOCT01000009">
    <property type="protein sequence ID" value="SEN95113.1"/>
    <property type="molecule type" value="Genomic_DNA"/>
</dbReference>
<evidence type="ECO:0000313" key="2">
    <source>
        <dbReference type="Proteomes" id="UP000183898"/>
    </source>
</evidence>
<gene>
    <name evidence="1" type="ORF">SAMN05216404_10910</name>
</gene>
<dbReference type="Proteomes" id="UP000183898">
    <property type="component" value="Unassembled WGS sequence"/>
</dbReference>
<organism evidence="1 2">
    <name type="scientific">Nitrosospira multiformis</name>
    <dbReference type="NCBI Taxonomy" id="1231"/>
    <lineage>
        <taxon>Bacteria</taxon>
        <taxon>Pseudomonadati</taxon>
        <taxon>Pseudomonadota</taxon>
        <taxon>Betaproteobacteria</taxon>
        <taxon>Nitrosomonadales</taxon>
        <taxon>Nitrosomonadaceae</taxon>
        <taxon>Nitrosospira</taxon>
    </lineage>
</organism>
<sequence>MKTFVGFKIRGFILLATFFTGLSFGTSAFAQTLIRQYLVDLNSRTTTPLSLSIPFQPRFLS</sequence>
<dbReference type="AlphaFoldDB" id="A0A1H8KQD4"/>
<name>A0A1H8KQD4_9PROT</name>
<accession>A0A1H8KQD4</accession>
<reference evidence="1 2" key="1">
    <citation type="submission" date="2016-10" db="EMBL/GenBank/DDBJ databases">
        <authorList>
            <person name="de Groot N.N."/>
        </authorList>
    </citation>
    <scope>NUCLEOTIDE SEQUENCE [LARGE SCALE GENOMIC DNA]</scope>
    <source>
        <strain evidence="1 2">Nl18</strain>
    </source>
</reference>